<dbReference type="OrthoDB" id="3029470at2759"/>
<name>A0A6A5RE88_9PLEO</name>
<accession>A0A6A5RE88</accession>
<dbReference type="Proteomes" id="UP000800082">
    <property type="component" value="Unassembled WGS sequence"/>
</dbReference>
<reference evidence="1" key="1">
    <citation type="journal article" date="2020" name="Stud. Mycol.">
        <title>101 Dothideomycetes genomes: a test case for predicting lifestyles and emergence of pathogens.</title>
        <authorList>
            <person name="Haridas S."/>
            <person name="Albert R."/>
            <person name="Binder M."/>
            <person name="Bloem J."/>
            <person name="Labutti K."/>
            <person name="Salamov A."/>
            <person name="Andreopoulos B."/>
            <person name="Baker S."/>
            <person name="Barry K."/>
            <person name="Bills G."/>
            <person name="Bluhm B."/>
            <person name="Cannon C."/>
            <person name="Castanera R."/>
            <person name="Culley D."/>
            <person name="Daum C."/>
            <person name="Ezra D."/>
            <person name="Gonzalez J."/>
            <person name="Henrissat B."/>
            <person name="Kuo A."/>
            <person name="Liang C."/>
            <person name="Lipzen A."/>
            <person name="Lutzoni F."/>
            <person name="Magnuson J."/>
            <person name="Mondo S."/>
            <person name="Nolan M."/>
            <person name="Ohm R."/>
            <person name="Pangilinan J."/>
            <person name="Park H.-J."/>
            <person name="Ramirez L."/>
            <person name="Alfaro M."/>
            <person name="Sun H."/>
            <person name="Tritt A."/>
            <person name="Yoshinaga Y."/>
            <person name="Zwiers L.-H."/>
            <person name="Turgeon B."/>
            <person name="Goodwin S."/>
            <person name="Spatafora J."/>
            <person name="Crous P."/>
            <person name="Grigoriev I."/>
        </authorList>
    </citation>
    <scope>NUCLEOTIDE SEQUENCE</scope>
    <source>
        <strain evidence="1">CBS 183.55</strain>
    </source>
</reference>
<evidence type="ECO:0000313" key="2">
    <source>
        <dbReference type="Proteomes" id="UP000800082"/>
    </source>
</evidence>
<dbReference type="RefSeq" id="XP_033444270.1">
    <property type="nucleotide sequence ID" value="XM_033588696.1"/>
</dbReference>
<proteinExistence type="predicted"/>
<evidence type="ECO:0000313" key="1">
    <source>
        <dbReference type="EMBL" id="KAF1924017.1"/>
    </source>
</evidence>
<sequence length="57" mass="6500">LNIHRCVNLHNAILLHGWTHSGNSPETFESHCKTWYDSDLSGAEKIRSDLTPDMFGF</sequence>
<protein>
    <submittedName>
        <fullName evidence="1">Uncharacterized protein</fullName>
    </submittedName>
</protein>
<dbReference type="AlphaFoldDB" id="A0A6A5RE88"/>
<feature type="non-terminal residue" evidence="1">
    <location>
        <position position="57"/>
    </location>
</feature>
<organism evidence="1 2">
    <name type="scientific">Didymella exigua CBS 183.55</name>
    <dbReference type="NCBI Taxonomy" id="1150837"/>
    <lineage>
        <taxon>Eukaryota</taxon>
        <taxon>Fungi</taxon>
        <taxon>Dikarya</taxon>
        <taxon>Ascomycota</taxon>
        <taxon>Pezizomycotina</taxon>
        <taxon>Dothideomycetes</taxon>
        <taxon>Pleosporomycetidae</taxon>
        <taxon>Pleosporales</taxon>
        <taxon>Pleosporineae</taxon>
        <taxon>Didymellaceae</taxon>
        <taxon>Didymella</taxon>
    </lineage>
</organism>
<dbReference type="GeneID" id="54346343"/>
<gene>
    <name evidence="1" type="ORF">M421DRAFT_26180</name>
</gene>
<keyword evidence="2" id="KW-1185">Reference proteome</keyword>
<dbReference type="EMBL" id="ML978998">
    <property type="protein sequence ID" value="KAF1924017.1"/>
    <property type="molecule type" value="Genomic_DNA"/>
</dbReference>
<feature type="non-terminal residue" evidence="1">
    <location>
        <position position="1"/>
    </location>
</feature>